<keyword evidence="5" id="KW-0479">Metal-binding</keyword>
<feature type="compositionally biased region" description="Basic and acidic residues" evidence="14">
    <location>
        <begin position="276"/>
        <end position="312"/>
    </location>
</feature>
<feature type="region of interest" description="Disordered" evidence="14">
    <location>
        <begin position="252"/>
        <end position="312"/>
    </location>
</feature>
<dbReference type="Gene3D" id="1.10.150.670">
    <property type="entry name" value="Crossover junction endonuclease EME1, DNA-binding domain"/>
    <property type="match status" value="1"/>
</dbReference>
<evidence type="ECO:0000313" key="16">
    <source>
        <dbReference type="EMBL" id="EPS32398.1"/>
    </source>
</evidence>
<evidence type="ECO:0000256" key="11">
    <source>
        <dbReference type="ARBA" id="ARBA00023204"/>
    </source>
</evidence>
<dbReference type="EMBL" id="KB644414">
    <property type="protein sequence ID" value="EPS32398.1"/>
    <property type="molecule type" value="Genomic_DNA"/>
</dbReference>
<evidence type="ECO:0000256" key="9">
    <source>
        <dbReference type="ARBA" id="ARBA00022842"/>
    </source>
</evidence>
<evidence type="ECO:0000256" key="2">
    <source>
        <dbReference type="ARBA" id="ARBA00004123"/>
    </source>
</evidence>
<dbReference type="Pfam" id="PF21292">
    <property type="entry name" value="EME1-MUS81_C"/>
    <property type="match status" value="1"/>
</dbReference>
<organism evidence="16 17">
    <name type="scientific">Penicillium oxalicum (strain 114-2 / CGMCC 5302)</name>
    <name type="common">Penicillium decumbens</name>
    <dbReference type="NCBI Taxonomy" id="933388"/>
    <lineage>
        <taxon>Eukaryota</taxon>
        <taxon>Fungi</taxon>
        <taxon>Dikarya</taxon>
        <taxon>Ascomycota</taxon>
        <taxon>Pezizomycotina</taxon>
        <taxon>Eurotiomycetes</taxon>
        <taxon>Eurotiomycetidae</taxon>
        <taxon>Eurotiales</taxon>
        <taxon>Aspergillaceae</taxon>
        <taxon>Penicillium</taxon>
    </lineage>
</organism>
<evidence type="ECO:0000259" key="15">
    <source>
        <dbReference type="SMART" id="SM00891"/>
    </source>
</evidence>
<dbReference type="InterPro" id="IPR042530">
    <property type="entry name" value="EME1/EME2_C"/>
</dbReference>
<dbReference type="PANTHER" id="PTHR21077:SF5">
    <property type="entry name" value="CROSSOVER JUNCTION ENDONUCLEASE MMS4"/>
    <property type="match status" value="1"/>
</dbReference>
<keyword evidence="12" id="KW-0539">Nucleus</keyword>
<dbReference type="Pfam" id="PF02732">
    <property type="entry name" value="ERCC4"/>
    <property type="match status" value="1"/>
</dbReference>
<keyword evidence="4" id="KW-0540">Nuclease</keyword>
<evidence type="ECO:0000256" key="8">
    <source>
        <dbReference type="ARBA" id="ARBA00022801"/>
    </source>
</evidence>
<keyword evidence="13" id="KW-0469">Meiosis</keyword>
<feature type="region of interest" description="Disordered" evidence="14">
    <location>
        <begin position="1"/>
        <end position="35"/>
    </location>
</feature>
<evidence type="ECO:0000256" key="6">
    <source>
        <dbReference type="ARBA" id="ARBA00022759"/>
    </source>
</evidence>
<dbReference type="Proteomes" id="UP000019376">
    <property type="component" value="Unassembled WGS sequence"/>
</dbReference>
<dbReference type="CDD" id="cd20085">
    <property type="entry name" value="XPF_nuclease_Mms4"/>
    <property type="match status" value="1"/>
</dbReference>
<keyword evidence="11" id="KW-0234">DNA repair</keyword>
<dbReference type="GO" id="GO:0005634">
    <property type="term" value="C:nucleus"/>
    <property type="evidence" value="ECO:0007669"/>
    <property type="project" value="UniProtKB-SubCell"/>
</dbReference>
<dbReference type="Gene3D" id="3.40.50.10130">
    <property type="match status" value="1"/>
</dbReference>
<dbReference type="GO" id="GO:0003677">
    <property type="term" value="F:DNA binding"/>
    <property type="evidence" value="ECO:0007669"/>
    <property type="project" value="InterPro"/>
</dbReference>
<proteinExistence type="inferred from homology"/>
<evidence type="ECO:0000256" key="14">
    <source>
        <dbReference type="SAM" id="MobiDB-lite"/>
    </source>
</evidence>
<evidence type="ECO:0000256" key="4">
    <source>
        <dbReference type="ARBA" id="ARBA00022722"/>
    </source>
</evidence>
<evidence type="ECO:0000313" key="17">
    <source>
        <dbReference type="Proteomes" id="UP000019376"/>
    </source>
</evidence>
<evidence type="ECO:0000256" key="7">
    <source>
        <dbReference type="ARBA" id="ARBA00022763"/>
    </source>
</evidence>
<evidence type="ECO:0000256" key="10">
    <source>
        <dbReference type="ARBA" id="ARBA00023172"/>
    </source>
</evidence>
<dbReference type="eggNOG" id="ENOG502R8ER">
    <property type="taxonomic scope" value="Eukaryota"/>
</dbReference>
<keyword evidence="7" id="KW-0227">DNA damage</keyword>
<dbReference type="InterPro" id="IPR006166">
    <property type="entry name" value="ERCC4_domain"/>
</dbReference>
<dbReference type="GO" id="GO:0006302">
    <property type="term" value="P:double-strand break repair"/>
    <property type="evidence" value="ECO:0007669"/>
    <property type="project" value="TreeGrafter"/>
</dbReference>
<evidence type="ECO:0000256" key="3">
    <source>
        <dbReference type="ARBA" id="ARBA00005313"/>
    </source>
</evidence>
<dbReference type="InterPro" id="IPR033310">
    <property type="entry name" value="Mms4/EME1/EME2"/>
</dbReference>
<dbReference type="PANTHER" id="PTHR21077">
    <property type="entry name" value="EME1 PROTEIN"/>
    <property type="match status" value="1"/>
</dbReference>
<reference evidence="16 17" key="1">
    <citation type="journal article" date="2013" name="PLoS ONE">
        <title>Genomic and secretomic analyses reveal unique features of the lignocellulolytic enzyme system of Penicillium decumbens.</title>
        <authorList>
            <person name="Liu G."/>
            <person name="Zhang L."/>
            <person name="Wei X."/>
            <person name="Zou G."/>
            <person name="Qin Y."/>
            <person name="Ma L."/>
            <person name="Li J."/>
            <person name="Zheng H."/>
            <person name="Wang S."/>
            <person name="Wang C."/>
            <person name="Xun L."/>
            <person name="Zhao G.-P."/>
            <person name="Zhou Z."/>
            <person name="Qu Y."/>
        </authorList>
    </citation>
    <scope>NUCLEOTIDE SEQUENCE [LARGE SCALE GENOMIC DNA]</scope>
    <source>
        <strain evidence="17">114-2 / CGMCC 5302</strain>
    </source>
</reference>
<dbReference type="FunFam" id="1.10.150.670:FF:000004">
    <property type="entry name" value="Crossover junction endonuclease EME1"/>
    <property type="match status" value="1"/>
</dbReference>
<dbReference type="PhylomeDB" id="S8B0V6"/>
<dbReference type="GO" id="GO:0031297">
    <property type="term" value="P:replication fork processing"/>
    <property type="evidence" value="ECO:0007669"/>
    <property type="project" value="TreeGrafter"/>
</dbReference>
<dbReference type="InterPro" id="IPR047521">
    <property type="entry name" value="XPF_nuclease_EME1_ascomycetes"/>
</dbReference>
<dbReference type="AlphaFoldDB" id="S8B0V6"/>
<name>S8B0V6_PENO1</name>
<evidence type="ECO:0000256" key="5">
    <source>
        <dbReference type="ARBA" id="ARBA00022723"/>
    </source>
</evidence>
<dbReference type="GO" id="GO:0000712">
    <property type="term" value="P:resolution of meiotic recombination intermediates"/>
    <property type="evidence" value="ECO:0007669"/>
    <property type="project" value="TreeGrafter"/>
</dbReference>
<dbReference type="GO" id="GO:0048476">
    <property type="term" value="C:Holliday junction resolvase complex"/>
    <property type="evidence" value="ECO:0007669"/>
    <property type="project" value="InterPro"/>
</dbReference>
<evidence type="ECO:0000256" key="12">
    <source>
        <dbReference type="ARBA" id="ARBA00023242"/>
    </source>
</evidence>
<keyword evidence="8" id="KW-0378">Hydrolase</keyword>
<evidence type="ECO:0000256" key="13">
    <source>
        <dbReference type="ARBA" id="ARBA00023254"/>
    </source>
</evidence>
<dbReference type="STRING" id="933388.S8B0V6"/>
<accession>S8B0V6</accession>
<comment type="subcellular location">
    <subcellularLocation>
        <location evidence="2">Nucleus</location>
    </subcellularLocation>
</comment>
<feature type="compositionally biased region" description="Basic and acidic residues" evidence="14">
    <location>
        <begin position="173"/>
        <end position="182"/>
    </location>
</feature>
<dbReference type="GO" id="GO:0031573">
    <property type="term" value="P:mitotic intra-S DNA damage checkpoint signaling"/>
    <property type="evidence" value="ECO:0007669"/>
    <property type="project" value="TreeGrafter"/>
</dbReference>
<dbReference type="GO" id="GO:0008821">
    <property type="term" value="F:crossover junction DNA endonuclease activity"/>
    <property type="evidence" value="ECO:0007669"/>
    <property type="project" value="TreeGrafter"/>
</dbReference>
<dbReference type="GO" id="GO:0046872">
    <property type="term" value="F:metal ion binding"/>
    <property type="evidence" value="ECO:0007669"/>
    <property type="project" value="UniProtKB-KW"/>
</dbReference>
<dbReference type="HOGENOM" id="CLU_013160_1_0_1"/>
<feature type="compositionally biased region" description="Polar residues" evidence="14">
    <location>
        <begin position="203"/>
        <end position="212"/>
    </location>
</feature>
<comment type="cofactor">
    <cofactor evidence="1">
        <name>Mg(2+)</name>
        <dbReference type="ChEBI" id="CHEBI:18420"/>
    </cofactor>
</comment>
<feature type="domain" description="ERCC4" evidence="15">
    <location>
        <begin position="338"/>
        <end position="615"/>
    </location>
</feature>
<sequence>MREVIDLISSDPPLPEDPKSSTHVSPKPRPAPAGLAASLGLISSDSIFDVSGFSDFVPDQPAKKRRLSGEQNSTVRQTNVARAAQLVDAHIFSFSDDDQILPPSKQEVQTLHPEREVDDFDPIIFTSSAPEPSRRPVTKVTDSTSNRPDPITLDDDSDDESSRPPTKSGGSRTVRDEIRDFSDPFVFAGADDPFSVSSDEDSAPTSQFSSRTAALLSAIETEPTASGNGSGKGISAPAARKSYIAIRGNRVAGGLSDDLDEPEPPRPLLKKSGKLSAEEKEARAKARAEAKAQKDFERKLEKERKQKLKEEKAREKQLAADLADVNKLKTDKKNSTAEMILDMSISLKDTSVGNQSVEYMKRLNVEHHFFTGPIRNVVKWRRKMNAKYNDEVGHWEPAPFHIAEEKQLLCLVPAQEFVDMLVDSAAEAETESLEEHVLKLKSAYPGFTIIYLIEGLTSLMRKHGNARNRAYVAEVLRQTVPETTVPEETTTSRRGRKPKRKPEDTPPVDPDLVEDGLLELQVAHSCLIHHTAAPPESAEWIKLFTEHISTNLYRWERSNAHDASFCMETGQVKTGDGKQDTFVKMLQEVNRVTASMAYGIAAQYSCVTDLVQAMQMRGPGMLEDVKKSANRNGALSDARIGPAASRRLYKVFTGLDPSSTDI</sequence>
<gene>
    <name evidence="16" type="ORF">PDE_07358</name>
</gene>
<evidence type="ECO:0000256" key="1">
    <source>
        <dbReference type="ARBA" id="ARBA00001946"/>
    </source>
</evidence>
<feature type="region of interest" description="Disordered" evidence="14">
    <location>
        <begin position="95"/>
        <end position="236"/>
    </location>
</feature>
<keyword evidence="17" id="KW-1185">Reference proteome</keyword>
<dbReference type="OrthoDB" id="343092at2759"/>
<feature type="region of interest" description="Disordered" evidence="14">
    <location>
        <begin position="482"/>
        <end position="511"/>
    </location>
</feature>
<protein>
    <recommendedName>
        <fullName evidence="15">ERCC4 domain-containing protein</fullName>
    </recommendedName>
</protein>
<keyword evidence="6" id="KW-0255">Endonuclease</keyword>
<keyword evidence="10" id="KW-0233">DNA recombination</keyword>
<keyword evidence="9" id="KW-0460">Magnesium</keyword>
<comment type="similarity">
    <text evidence="3">Belongs to the EME1/MMS4 family.</text>
</comment>
<dbReference type="SMART" id="SM00891">
    <property type="entry name" value="ERCC4"/>
    <property type="match status" value="1"/>
</dbReference>